<proteinExistence type="predicted"/>
<dbReference type="RefSeq" id="WP_157354651.1">
    <property type="nucleotide sequence ID" value="NZ_WRPP01000001.1"/>
</dbReference>
<evidence type="ECO:0000313" key="2">
    <source>
        <dbReference type="Proteomes" id="UP000466794"/>
    </source>
</evidence>
<name>A0A7K1UNF6_9NOCA</name>
<dbReference type="InterPro" id="IPR025447">
    <property type="entry name" value="DUF4192"/>
</dbReference>
<protein>
    <submittedName>
        <fullName evidence="1">DUF4192 family protein</fullName>
    </submittedName>
</protein>
<dbReference type="Pfam" id="PF13830">
    <property type="entry name" value="DUF4192"/>
    <property type="match status" value="1"/>
</dbReference>
<accession>A0A7K1UNF6</accession>
<organism evidence="1 2">
    <name type="scientific">Nocardia terrae</name>
    <dbReference type="NCBI Taxonomy" id="2675851"/>
    <lineage>
        <taxon>Bacteria</taxon>
        <taxon>Bacillati</taxon>
        <taxon>Actinomycetota</taxon>
        <taxon>Actinomycetes</taxon>
        <taxon>Mycobacteriales</taxon>
        <taxon>Nocardiaceae</taxon>
        <taxon>Nocardia</taxon>
    </lineage>
</organism>
<gene>
    <name evidence="1" type="ORF">GPX89_01265</name>
</gene>
<comment type="caution">
    <text evidence="1">The sequence shown here is derived from an EMBL/GenBank/DDBJ whole genome shotgun (WGS) entry which is preliminary data.</text>
</comment>
<keyword evidence="2" id="KW-1185">Reference proteome</keyword>
<dbReference type="EMBL" id="WRPP01000001">
    <property type="protein sequence ID" value="MVU75872.1"/>
    <property type="molecule type" value="Genomic_DNA"/>
</dbReference>
<dbReference type="AlphaFoldDB" id="A0A7K1UNF6"/>
<dbReference type="Proteomes" id="UP000466794">
    <property type="component" value="Unassembled WGS sequence"/>
</dbReference>
<evidence type="ECO:0000313" key="1">
    <source>
        <dbReference type="EMBL" id="MVU75872.1"/>
    </source>
</evidence>
<sequence>MPDEFDLPASTGLTLDNIGDLIAALPAMIGFVPYRSLIVAALTRSSRPTSPQIGVVSRLDLPRPGDRTDTEAVIRVTCLCSDANAVAALAFIVDERMSGPSIEAASVDRYRPLHVALEQRLAVRDIDLIGTWCVSEIAAGGAWWNLSSPRQHGIVSDPTASPVAVQTVLHASAIYRHRNELVSVIAIDAALRDQVERLLPEVAAEAHQRFVRALHINNPDADTRMALWRVMDVLKRADDVSAPSPRELAEVTVALRDSRVRDALLGAPDGPYCAAAERVWTILTRALSGPDRAGAATMLAFHAYLRGDGVLAGVALDAALAADPEHRLAFLLDYGLRSAMHPDRLQRLVQSGVEIAAELRIDIGAQRPDPATAVER</sequence>
<reference evidence="1 2" key="1">
    <citation type="submission" date="2019-12" db="EMBL/GenBank/DDBJ databases">
        <title>Nocardia sp. nov. ET3-3 isolated from soil.</title>
        <authorList>
            <person name="Kanchanasin P."/>
            <person name="Tanasupawat S."/>
            <person name="Yuki M."/>
            <person name="Kudo T."/>
        </authorList>
    </citation>
    <scope>NUCLEOTIDE SEQUENCE [LARGE SCALE GENOMIC DNA]</scope>
    <source>
        <strain evidence="1 2">ET3-3</strain>
    </source>
</reference>